<evidence type="ECO:0000313" key="2">
    <source>
        <dbReference type="EMBL" id="SNZ06787.1"/>
    </source>
</evidence>
<keyword evidence="3" id="KW-1185">Reference proteome</keyword>
<dbReference type="PANTHER" id="PTHR30024">
    <property type="entry name" value="ALIPHATIC SULFONATES-BINDING PROTEIN-RELATED"/>
    <property type="match status" value="1"/>
</dbReference>
<evidence type="ECO:0000256" key="1">
    <source>
        <dbReference type="SAM" id="SignalP"/>
    </source>
</evidence>
<sequence length="332" mass="35753">MITRRSLLGYTSSIIGSSLLLGAGSSIATAANAASALTLYGPPVGPSVTLAYMAKQGLLSKAAGGTVDFEIYKSPDVLRANFVSGDWKLAVTPSYVAANLANKGLPVKMLNIMTWGMLYVLSFDEAIKKPEDLVGETVGMFFRNDMPDLVFGRVMEEKGLKVGTDYKLHYVGTPFEALQLLLSGRIKHCVLPEPAATAGMVKGKKLGKKLYRSLDLAKEWASVTGGEGRFPMAGAMVHQDLLDKNPALIEEFQKQAMEGTKWVQGNPMEAAKVAAETMPLPAPVIAKSIPHTHLTMERASDIRNELETFYGLLAEKNPAIIGGKLPDASFYL</sequence>
<feature type="chain" id="PRO_5012922222" evidence="1">
    <location>
        <begin position="31"/>
        <end position="332"/>
    </location>
</feature>
<organism evidence="2 3">
    <name type="scientific">Cohaesibacter gelatinilyticus</name>
    <dbReference type="NCBI Taxonomy" id="372072"/>
    <lineage>
        <taxon>Bacteria</taxon>
        <taxon>Pseudomonadati</taxon>
        <taxon>Pseudomonadota</taxon>
        <taxon>Alphaproteobacteria</taxon>
        <taxon>Hyphomicrobiales</taxon>
        <taxon>Cohaesibacteraceae</taxon>
    </lineage>
</organism>
<dbReference type="RefSeq" id="WP_097151852.1">
    <property type="nucleotide sequence ID" value="NZ_OBEL01000001.1"/>
</dbReference>
<dbReference type="EMBL" id="OBEL01000001">
    <property type="protein sequence ID" value="SNZ06787.1"/>
    <property type="molecule type" value="Genomic_DNA"/>
</dbReference>
<dbReference type="SUPFAM" id="SSF53850">
    <property type="entry name" value="Periplasmic binding protein-like II"/>
    <property type="match status" value="1"/>
</dbReference>
<dbReference type="PROSITE" id="PS51318">
    <property type="entry name" value="TAT"/>
    <property type="match status" value="1"/>
</dbReference>
<feature type="signal peptide" evidence="1">
    <location>
        <begin position="1"/>
        <end position="30"/>
    </location>
</feature>
<keyword evidence="1" id="KW-0732">Signal</keyword>
<dbReference type="Pfam" id="PF13379">
    <property type="entry name" value="NMT1_2"/>
    <property type="match status" value="1"/>
</dbReference>
<dbReference type="Gene3D" id="3.40.190.10">
    <property type="entry name" value="Periplasmic binding protein-like II"/>
    <property type="match status" value="2"/>
</dbReference>
<accession>A0A285NCW9</accession>
<dbReference type="PIRSF" id="PIRSF027386">
    <property type="entry name" value="UCP027386_ABC_sbc_TM0202"/>
    <property type="match status" value="1"/>
</dbReference>
<dbReference type="Proteomes" id="UP000219439">
    <property type="component" value="Unassembled WGS sequence"/>
</dbReference>
<dbReference type="OrthoDB" id="9814375at2"/>
<name>A0A285NCW9_9HYPH</name>
<protein>
    <submittedName>
        <fullName evidence="2">NitT/TauT family transport system substrate-binding protein</fullName>
    </submittedName>
</protein>
<evidence type="ECO:0000313" key="3">
    <source>
        <dbReference type="Proteomes" id="UP000219439"/>
    </source>
</evidence>
<dbReference type="PANTHER" id="PTHR30024:SF46">
    <property type="entry name" value="ABC TRANSPORTER, SUBSTRATE-BINDING LIPOPROTEIN"/>
    <property type="match status" value="1"/>
</dbReference>
<dbReference type="AlphaFoldDB" id="A0A285NCW9"/>
<gene>
    <name evidence="2" type="ORF">SAMN06265368_0538</name>
</gene>
<proteinExistence type="predicted"/>
<dbReference type="InterPro" id="IPR027024">
    <property type="entry name" value="UCP027386_ABC_sbc_TM0202"/>
</dbReference>
<dbReference type="InterPro" id="IPR006311">
    <property type="entry name" value="TAT_signal"/>
</dbReference>
<reference evidence="2 3" key="1">
    <citation type="submission" date="2017-09" db="EMBL/GenBank/DDBJ databases">
        <authorList>
            <person name="Ehlers B."/>
            <person name="Leendertz F.H."/>
        </authorList>
    </citation>
    <scope>NUCLEOTIDE SEQUENCE [LARGE SCALE GENOMIC DNA]</scope>
    <source>
        <strain evidence="2 3">DSM 18289</strain>
    </source>
</reference>